<evidence type="ECO:0000256" key="1">
    <source>
        <dbReference type="ARBA" id="ARBA00004141"/>
    </source>
</evidence>
<keyword evidence="4 7" id="KW-1133">Transmembrane helix</keyword>
<dbReference type="GO" id="GO:0015031">
    <property type="term" value="P:protein transport"/>
    <property type="evidence" value="ECO:0007669"/>
    <property type="project" value="InterPro"/>
</dbReference>
<protein>
    <submittedName>
        <fullName evidence="8">Dual oxidase maturation factor 1</fullName>
    </submittedName>
</protein>
<dbReference type="AlphaFoldDB" id="A0A8X6IAQ2"/>
<dbReference type="Pfam" id="PF10204">
    <property type="entry name" value="DuoxA"/>
    <property type="match status" value="1"/>
</dbReference>
<dbReference type="PANTHER" id="PTHR31158">
    <property type="entry name" value="DUAL OXIDASE 2"/>
    <property type="match status" value="1"/>
</dbReference>
<feature type="transmembrane region" description="Helical" evidence="7">
    <location>
        <begin position="83"/>
        <end position="103"/>
    </location>
</feature>
<keyword evidence="5 7" id="KW-0472">Membrane</keyword>
<dbReference type="InterPro" id="IPR018469">
    <property type="entry name" value="Dual_oxidase_maturation_fac"/>
</dbReference>
<evidence type="ECO:0000256" key="4">
    <source>
        <dbReference type="ARBA" id="ARBA00022989"/>
    </source>
</evidence>
<dbReference type="EMBL" id="BMAV01025075">
    <property type="protein sequence ID" value="GFS38216.1"/>
    <property type="molecule type" value="Genomic_DNA"/>
</dbReference>
<evidence type="ECO:0000256" key="6">
    <source>
        <dbReference type="ARBA" id="ARBA00023180"/>
    </source>
</evidence>
<comment type="caution">
    <text evidence="8">The sequence shown here is derived from an EMBL/GenBank/DDBJ whole genome shotgun (WGS) entry which is preliminary data.</text>
</comment>
<evidence type="ECO:0000256" key="3">
    <source>
        <dbReference type="ARBA" id="ARBA00022692"/>
    </source>
</evidence>
<gene>
    <name evidence="8" type="primary">DUOXA1</name>
    <name evidence="8" type="ORF">TNIN_206291</name>
</gene>
<keyword evidence="3 7" id="KW-0812">Transmembrane</keyword>
<dbReference type="GO" id="GO:0005789">
    <property type="term" value="C:endoplasmic reticulum membrane"/>
    <property type="evidence" value="ECO:0007669"/>
    <property type="project" value="InterPro"/>
</dbReference>
<organism evidence="8 9">
    <name type="scientific">Trichonephila inaurata madagascariensis</name>
    <dbReference type="NCBI Taxonomy" id="2747483"/>
    <lineage>
        <taxon>Eukaryota</taxon>
        <taxon>Metazoa</taxon>
        <taxon>Ecdysozoa</taxon>
        <taxon>Arthropoda</taxon>
        <taxon>Chelicerata</taxon>
        <taxon>Arachnida</taxon>
        <taxon>Araneae</taxon>
        <taxon>Araneomorphae</taxon>
        <taxon>Entelegynae</taxon>
        <taxon>Araneoidea</taxon>
        <taxon>Nephilidae</taxon>
        <taxon>Trichonephila</taxon>
        <taxon>Trichonephila inaurata</taxon>
    </lineage>
</organism>
<sequence length="195" mass="22168">MTTVATRKHYLYFESSGRYFPKEDDLVLFPVKLGIERGSLVTPLELKLIENAPRNILIYVTFSTLFIAFLLIFPGIRKERFSTLITVTTSLIVGATILLANYGTDWHVSEASISTPYRAFSREKLFADISVRIGLNSVNVTLQATQLKMEFRDALIKGLPFPILTIAEYLSQNMEGFSWGGKYRKAGYYTSIMLW</sequence>
<dbReference type="PANTHER" id="PTHR31158:SF10">
    <property type="entry name" value="LD27791P"/>
    <property type="match status" value="1"/>
</dbReference>
<dbReference type="Proteomes" id="UP000886998">
    <property type="component" value="Unassembled WGS sequence"/>
</dbReference>
<keyword evidence="6" id="KW-0325">Glycoprotein</keyword>
<comment type="subcellular location">
    <subcellularLocation>
        <location evidence="1">Membrane</location>
        <topology evidence="1">Multi-pass membrane protein</topology>
    </subcellularLocation>
</comment>
<evidence type="ECO:0000256" key="5">
    <source>
        <dbReference type="ARBA" id="ARBA00023136"/>
    </source>
</evidence>
<keyword evidence="9" id="KW-1185">Reference proteome</keyword>
<proteinExistence type="inferred from homology"/>
<accession>A0A8X6IAQ2</accession>
<evidence type="ECO:0000313" key="9">
    <source>
        <dbReference type="Proteomes" id="UP000886998"/>
    </source>
</evidence>
<feature type="transmembrane region" description="Helical" evidence="7">
    <location>
        <begin position="56"/>
        <end position="76"/>
    </location>
</feature>
<evidence type="ECO:0000256" key="2">
    <source>
        <dbReference type="ARBA" id="ARBA00009816"/>
    </source>
</evidence>
<name>A0A8X6IAQ2_9ARAC</name>
<reference evidence="8" key="1">
    <citation type="submission" date="2020-08" db="EMBL/GenBank/DDBJ databases">
        <title>Multicomponent nature underlies the extraordinary mechanical properties of spider dragline silk.</title>
        <authorList>
            <person name="Kono N."/>
            <person name="Nakamura H."/>
            <person name="Mori M."/>
            <person name="Yoshida Y."/>
            <person name="Ohtoshi R."/>
            <person name="Malay A.D."/>
            <person name="Moran D.A.P."/>
            <person name="Tomita M."/>
            <person name="Numata K."/>
            <person name="Arakawa K."/>
        </authorList>
    </citation>
    <scope>NUCLEOTIDE SEQUENCE</scope>
</reference>
<comment type="similarity">
    <text evidence="2">Belongs to the DUOXA family.</text>
</comment>
<evidence type="ECO:0000313" key="8">
    <source>
        <dbReference type="EMBL" id="GFS38216.1"/>
    </source>
</evidence>
<dbReference type="OrthoDB" id="10042652at2759"/>
<evidence type="ECO:0000256" key="7">
    <source>
        <dbReference type="SAM" id="Phobius"/>
    </source>
</evidence>